<dbReference type="SUPFAM" id="SSF52540">
    <property type="entry name" value="P-loop containing nucleoside triphosphate hydrolases"/>
    <property type="match status" value="1"/>
</dbReference>
<organism evidence="2">
    <name type="scientific">Kitasatospora camelliae</name>
    <dbReference type="NCBI Taxonomy" id="3156397"/>
    <lineage>
        <taxon>Bacteria</taxon>
        <taxon>Bacillati</taxon>
        <taxon>Actinomycetota</taxon>
        <taxon>Actinomycetes</taxon>
        <taxon>Kitasatosporales</taxon>
        <taxon>Streptomycetaceae</taxon>
        <taxon>Kitasatospora</taxon>
    </lineage>
</organism>
<dbReference type="Pfam" id="PF13671">
    <property type="entry name" value="AAA_33"/>
    <property type="match status" value="1"/>
</dbReference>
<evidence type="ECO:0000313" key="2">
    <source>
        <dbReference type="EMBL" id="XCM78167.1"/>
    </source>
</evidence>
<dbReference type="AlphaFoldDB" id="A0AAU8JSV4"/>
<dbReference type="InterPro" id="IPR027417">
    <property type="entry name" value="P-loop_NTPase"/>
</dbReference>
<dbReference type="EMBL" id="CP159872">
    <property type="protein sequence ID" value="XCM78167.1"/>
    <property type="molecule type" value="Genomic_DNA"/>
</dbReference>
<feature type="compositionally biased region" description="Low complexity" evidence="1">
    <location>
        <begin position="212"/>
        <end position="227"/>
    </location>
</feature>
<dbReference type="KEGG" id="kcm:ABWK59_04065"/>
<name>A0AAU8JSV4_9ACTN</name>
<proteinExistence type="predicted"/>
<protein>
    <submittedName>
        <fullName evidence="2">AAA family ATPase</fullName>
    </submittedName>
</protein>
<accession>A0AAU8JSV4</accession>
<reference evidence="2" key="1">
    <citation type="submission" date="2024-06" db="EMBL/GenBank/DDBJ databases">
        <title>The genome sequences of Kitasatospora sp. strain HUAS MG31.</title>
        <authorList>
            <person name="Mo P."/>
        </authorList>
    </citation>
    <scope>NUCLEOTIDE SEQUENCE</scope>
    <source>
        <strain evidence="2">HUAS MG31</strain>
    </source>
</reference>
<gene>
    <name evidence="2" type="ORF">ABWK59_04065</name>
</gene>
<feature type="region of interest" description="Disordered" evidence="1">
    <location>
        <begin position="201"/>
        <end position="247"/>
    </location>
</feature>
<evidence type="ECO:0000256" key="1">
    <source>
        <dbReference type="SAM" id="MobiDB-lite"/>
    </source>
</evidence>
<sequence>MGTTRHDRPSALRPRGLVDLRGHDGAPLHLGYPAGAVVVVSGLPGSGKSTLLRRWSTAATVVDPRATHLACEALMPAWLPYAAYRPWARTEHLRWTLSEARSGRPVLVHDCGSWSWMRRLLSRTARRDGRELHLVLLDVGPTEALAGQQARGRRARTHVFARHRRGLGRLLHALDRDGATALPEAASVLLLDARSRGRARTVEFGDGRTEPADATTPEPTTADPRTPVGAQPPVGPADEGDRALASP</sequence>
<feature type="compositionally biased region" description="Basic and acidic residues" evidence="1">
    <location>
        <begin position="201"/>
        <end position="211"/>
    </location>
</feature>
<dbReference type="Gene3D" id="3.40.50.300">
    <property type="entry name" value="P-loop containing nucleotide triphosphate hydrolases"/>
    <property type="match status" value="1"/>
</dbReference>
<dbReference type="RefSeq" id="WP_354637910.1">
    <property type="nucleotide sequence ID" value="NZ_CP159872.1"/>
</dbReference>